<protein>
    <submittedName>
        <fullName evidence="7">Leucyl aminopeptidase family protein</fullName>
    </submittedName>
</protein>
<dbReference type="GO" id="GO:0070006">
    <property type="term" value="F:metalloaminopeptidase activity"/>
    <property type="evidence" value="ECO:0007669"/>
    <property type="project" value="InterPro"/>
</dbReference>
<reference evidence="7 8" key="1">
    <citation type="submission" date="2019-09" db="EMBL/GenBank/DDBJ databases">
        <title>Flavobacterium sp. nov., isolated from glacier ice.</title>
        <authorList>
            <person name="Liu Q."/>
        </authorList>
    </citation>
    <scope>NUCLEOTIDE SEQUENCE [LARGE SCALE GENOMIC DNA]</scope>
    <source>
        <strain evidence="7 8">NBRC 112527</strain>
    </source>
</reference>
<comment type="similarity">
    <text evidence="1">Belongs to the peptidase M17 family.</text>
</comment>
<dbReference type="GO" id="GO:0005737">
    <property type="term" value="C:cytoplasm"/>
    <property type="evidence" value="ECO:0007669"/>
    <property type="project" value="InterPro"/>
</dbReference>
<dbReference type="Pfam" id="PF00883">
    <property type="entry name" value="Peptidase_M17"/>
    <property type="match status" value="1"/>
</dbReference>
<evidence type="ECO:0000259" key="6">
    <source>
        <dbReference type="Pfam" id="PF00883"/>
    </source>
</evidence>
<dbReference type="Proteomes" id="UP000490922">
    <property type="component" value="Unassembled WGS sequence"/>
</dbReference>
<evidence type="ECO:0000256" key="4">
    <source>
        <dbReference type="ARBA" id="ARBA00022801"/>
    </source>
</evidence>
<gene>
    <name evidence="7" type="ORF">F6464_02620</name>
</gene>
<comment type="caution">
    <text evidence="7">The sequence shown here is derived from an EMBL/GenBank/DDBJ whole genome shotgun (WGS) entry which is preliminary data.</text>
</comment>
<evidence type="ECO:0000313" key="7">
    <source>
        <dbReference type="EMBL" id="KAB1157995.1"/>
    </source>
</evidence>
<proteinExistence type="inferred from homology"/>
<keyword evidence="8" id="KW-1185">Reference proteome</keyword>
<accession>A0A7J5AKB7</accession>
<keyword evidence="3" id="KW-0645">Protease</keyword>
<name>A0A7J5AKB7_9FLAO</name>
<evidence type="ECO:0000256" key="5">
    <source>
        <dbReference type="ARBA" id="ARBA00023211"/>
    </source>
</evidence>
<dbReference type="PRINTS" id="PR00481">
    <property type="entry name" value="LAMNOPPTDASE"/>
</dbReference>
<dbReference type="OrthoDB" id="9809354at2"/>
<dbReference type="InterPro" id="IPR000819">
    <property type="entry name" value="Peptidase_M17_C"/>
</dbReference>
<evidence type="ECO:0000313" key="8">
    <source>
        <dbReference type="Proteomes" id="UP000490922"/>
    </source>
</evidence>
<dbReference type="EMBL" id="WAEM01000001">
    <property type="protein sequence ID" value="KAB1157995.1"/>
    <property type="molecule type" value="Genomic_DNA"/>
</dbReference>
<dbReference type="Gene3D" id="3.40.630.10">
    <property type="entry name" value="Zn peptidases"/>
    <property type="match status" value="1"/>
</dbReference>
<dbReference type="PANTHER" id="PTHR11963">
    <property type="entry name" value="LEUCINE AMINOPEPTIDASE-RELATED"/>
    <property type="match status" value="1"/>
</dbReference>
<dbReference type="GO" id="GO:0006508">
    <property type="term" value="P:proteolysis"/>
    <property type="evidence" value="ECO:0007669"/>
    <property type="project" value="UniProtKB-KW"/>
</dbReference>
<organism evidence="7 8">
    <name type="scientific">Flavobacterium luteum</name>
    <dbReference type="NCBI Taxonomy" id="2026654"/>
    <lineage>
        <taxon>Bacteria</taxon>
        <taxon>Pseudomonadati</taxon>
        <taxon>Bacteroidota</taxon>
        <taxon>Flavobacteriia</taxon>
        <taxon>Flavobacteriales</taxon>
        <taxon>Flavobacteriaceae</taxon>
        <taxon>Flavobacterium</taxon>
    </lineage>
</organism>
<dbReference type="Gene3D" id="3.40.220.10">
    <property type="entry name" value="Leucine Aminopeptidase, subunit E, domain 1"/>
    <property type="match status" value="1"/>
</dbReference>
<dbReference type="RefSeq" id="WP_151106188.1">
    <property type="nucleotide sequence ID" value="NZ_WAEM01000001.1"/>
</dbReference>
<feature type="domain" description="Cytosol aminopeptidase" evidence="6">
    <location>
        <begin position="166"/>
        <end position="470"/>
    </location>
</feature>
<dbReference type="PANTHER" id="PTHR11963:SF23">
    <property type="entry name" value="CYTOSOL AMINOPEPTIDASE"/>
    <property type="match status" value="1"/>
</dbReference>
<dbReference type="InterPro" id="IPR011356">
    <property type="entry name" value="Leucine_aapep/pepB"/>
</dbReference>
<keyword evidence="2 7" id="KW-0031">Aminopeptidase</keyword>
<keyword evidence="5" id="KW-0464">Manganese</keyword>
<dbReference type="GO" id="GO:0030145">
    <property type="term" value="F:manganese ion binding"/>
    <property type="evidence" value="ECO:0007669"/>
    <property type="project" value="InterPro"/>
</dbReference>
<keyword evidence="4" id="KW-0378">Hydrolase</keyword>
<sequence>MKINTIKNLESFTGIILIPVFETYSKSLVPIEFHGVSVSAKVFYGKKDTCYLVEKYDSTHIFIGIGKTIDYKSLKTIFRRIATKNKELFGDNVALFLPDEFKSEQVEAAISGLLLGTYDLGHFKKEKVNHPFLNSEFVLQIVSKQNFEETAIRATKIASAQLEILNLVDLPSNKITPKYLSNWAIETGNKFGFTTEVFGFEDATNKKLDSFLSVGKGSDKEPQFVIMNYIPENADAKTKHVGLVGKGITFDTGGLNIKTTGMVHMKCDMAGGAAVFGAMQLISDLKLPVKVTAIVPCCENAVDNKSFLPSDVINSYSGHTIEIIDTDAEGRLVLADGLSYLIKNYAPEVIVDIATLTGSSVGTFGYECAALFTNNESISKKLQQSGDYVGERLWQLPLWDAYKPDIESDIADVKNYSGKPVAGAISAAKFLEFFTEEHTAWAHLDIAGVAFGDDEFAKSKHATGYGVHLLTNFIENL</sequence>
<dbReference type="InterPro" id="IPR043472">
    <property type="entry name" value="Macro_dom-like"/>
</dbReference>
<evidence type="ECO:0000256" key="1">
    <source>
        <dbReference type="ARBA" id="ARBA00009528"/>
    </source>
</evidence>
<dbReference type="SUPFAM" id="SSF52949">
    <property type="entry name" value="Macro domain-like"/>
    <property type="match status" value="1"/>
</dbReference>
<dbReference type="SUPFAM" id="SSF53187">
    <property type="entry name" value="Zn-dependent exopeptidases"/>
    <property type="match status" value="1"/>
</dbReference>
<dbReference type="CDD" id="cd00433">
    <property type="entry name" value="Peptidase_M17"/>
    <property type="match status" value="1"/>
</dbReference>
<evidence type="ECO:0000256" key="2">
    <source>
        <dbReference type="ARBA" id="ARBA00022438"/>
    </source>
</evidence>
<evidence type="ECO:0000256" key="3">
    <source>
        <dbReference type="ARBA" id="ARBA00022670"/>
    </source>
</evidence>
<dbReference type="AlphaFoldDB" id="A0A7J5AKB7"/>